<feature type="compositionally biased region" description="Basic and acidic residues" evidence="1">
    <location>
        <begin position="93"/>
        <end position="103"/>
    </location>
</feature>
<evidence type="ECO:0000259" key="2">
    <source>
        <dbReference type="SMART" id="SM01319"/>
    </source>
</evidence>
<accession>A0A8B9ZS09</accession>
<dbReference type="InterPro" id="IPR032764">
    <property type="entry name" value="Tankyrase-bd_C"/>
</dbReference>
<feature type="compositionally biased region" description="Low complexity" evidence="1">
    <location>
        <begin position="104"/>
        <end position="121"/>
    </location>
</feature>
<evidence type="ECO:0000313" key="4">
    <source>
        <dbReference type="Proteomes" id="UP000694549"/>
    </source>
</evidence>
<feature type="region of interest" description="Disordered" evidence="1">
    <location>
        <begin position="221"/>
        <end position="282"/>
    </location>
</feature>
<reference evidence="3" key="1">
    <citation type="submission" date="2025-08" db="UniProtKB">
        <authorList>
            <consortium name="Ensembl"/>
        </authorList>
    </citation>
    <scope>IDENTIFICATION</scope>
</reference>
<proteinExistence type="predicted"/>
<protein>
    <recommendedName>
        <fullName evidence="2">Tankyrase 1-binding protein C-terminal domain-containing protein</fullName>
    </recommendedName>
</protein>
<name>A0A8B9ZS09_9AVES</name>
<feature type="region of interest" description="Disordered" evidence="1">
    <location>
        <begin position="26"/>
        <end position="133"/>
    </location>
</feature>
<evidence type="ECO:0000256" key="1">
    <source>
        <dbReference type="SAM" id="MobiDB-lite"/>
    </source>
</evidence>
<keyword evidence="4" id="KW-1185">Reference proteome</keyword>
<evidence type="ECO:0000313" key="3">
    <source>
        <dbReference type="Ensembl" id="ENSAZOP00000011776.1"/>
    </source>
</evidence>
<feature type="compositionally biased region" description="Polar residues" evidence="1">
    <location>
        <begin position="61"/>
        <end position="73"/>
    </location>
</feature>
<dbReference type="Proteomes" id="UP000694549">
    <property type="component" value="Unplaced"/>
</dbReference>
<dbReference type="Ensembl" id="ENSAZOT00000012580.1">
    <property type="protein sequence ID" value="ENSAZOP00000011776.1"/>
    <property type="gene ID" value="ENSAZOG00000007446.1"/>
</dbReference>
<dbReference type="AlphaFoldDB" id="A0A8B9ZS09"/>
<reference evidence="3" key="2">
    <citation type="submission" date="2025-09" db="UniProtKB">
        <authorList>
            <consortium name="Ensembl"/>
        </authorList>
    </citation>
    <scope>IDENTIFICATION</scope>
</reference>
<feature type="compositionally biased region" description="Low complexity" evidence="1">
    <location>
        <begin position="74"/>
        <end position="86"/>
    </location>
</feature>
<dbReference type="SMART" id="SM01319">
    <property type="entry name" value="Tankyrase_bdg_C"/>
    <property type="match status" value="1"/>
</dbReference>
<sequence>HSLFSCPRIVSIALLQDQLKQCFSRQPPEAKDTDTLVQEPDSQYGTWNEQRHSGDSFVPESPSSENDVISTRKQPPNSQPSSLSSQTEPASLVDHHDFSKDQRSTSLDRSSTDMDSTDGTDLPPPGDTYPDEKTTDFSFIDVSHRNGKGDILLLLTGLFLALAIAKYYFPQTALSLPLPFLYHIEFSQLTSCLKSLSEAAEYFETFILLIFQAQLRKRHESESPGEIGSAQPFKSPKSQLGTPGSRILPSSVEKEDRSEEKSPQWLKELKSKKRQSHYENQV</sequence>
<dbReference type="PANTHER" id="PTHR22042">
    <property type="entry name" value="TANKYRASE 1 BINDING PROTEIN"/>
    <property type="match status" value="1"/>
</dbReference>
<organism evidence="3 4">
    <name type="scientific">Anas zonorhyncha</name>
    <name type="common">Eastern spot-billed duck</name>
    <dbReference type="NCBI Taxonomy" id="75864"/>
    <lineage>
        <taxon>Eukaryota</taxon>
        <taxon>Metazoa</taxon>
        <taxon>Chordata</taxon>
        <taxon>Craniata</taxon>
        <taxon>Vertebrata</taxon>
        <taxon>Euteleostomi</taxon>
        <taxon>Archelosauria</taxon>
        <taxon>Archosauria</taxon>
        <taxon>Dinosauria</taxon>
        <taxon>Saurischia</taxon>
        <taxon>Theropoda</taxon>
        <taxon>Coelurosauria</taxon>
        <taxon>Aves</taxon>
        <taxon>Neognathae</taxon>
        <taxon>Galloanserae</taxon>
        <taxon>Anseriformes</taxon>
        <taxon>Anatidae</taxon>
        <taxon>Anatinae</taxon>
        <taxon>Anas</taxon>
    </lineage>
</organism>
<feature type="compositionally biased region" description="Basic and acidic residues" evidence="1">
    <location>
        <begin position="252"/>
        <end position="262"/>
    </location>
</feature>
<dbReference type="Pfam" id="PF15327">
    <property type="entry name" value="Tankyrase_bdg_C"/>
    <property type="match status" value="1"/>
</dbReference>
<feature type="domain" description="Tankyrase 1-binding protein C-terminal" evidence="2">
    <location>
        <begin position="134"/>
        <end position="273"/>
    </location>
</feature>
<dbReference type="PANTHER" id="PTHR22042:SF3">
    <property type="entry name" value="RIKEN CDNA 2900026A02 GENE"/>
    <property type="match status" value="1"/>
</dbReference>
<dbReference type="InterPro" id="IPR040006">
    <property type="entry name" value="TNKS1BP1-like"/>
</dbReference>